<dbReference type="Gene3D" id="3.40.50.2000">
    <property type="entry name" value="Glycogen Phosphorylase B"/>
    <property type="match status" value="1"/>
</dbReference>
<dbReference type="CDD" id="cd03801">
    <property type="entry name" value="GT4_PimA-like"/>
    <property type="match status" value="1"/>
</dbReference>
<dbReference type="CDD" id="cd00761">
    <property type="entry name" value="Glyco_tranf_GTA_type"/>
    <property type="match status" value="1"/>
</dbReference>
<accession>A0A939J9X0</accession>
<dbReference type="InterPro" id="IPR001173">
    <property type="entry name" value="Glyco_trans_2-like"/>
</dbReference>
<feature type="domain" description="Glycosyl transferase family 1" evidence="4">
    <location>
        <begin position="586"/>
        <end position="673"/>
    </location>
</feature>
<dbReference type="InterPro" id="IPR029044">
    <property type="entry name" value="Nucleotide-diphossugar_trans"/>
</dbReference>
<evidence type="ECO:0000259" key="5">
    <source>
        <dbReference type="Pfam" id="PF00535"/>
    </source>
</evidence>
<comment type="caution">
    <text evidence="6">The sequence shown here is derived from an EMBL/GenBank/DDBJ whole genome shotgun (WGS) entry which is preliminary data.</text>
</comment>
<evidence type="ECO:0000256" key="2">
    <source>
        <dbReference type="ARBA" id="ARBA00022676"/>
    </source>
</evidence>
<protein>
    <submittedName>
        <fullName evidence="6">Glycosyltransferase</fullName>
    </submittedName>
</protein>
<evidence type="ECO:0000313" key="6">
    <source>
        <dbReference type="EMBL" id="MBO0346821.1"/>
    </source>
</evidence>
<dbReference type="Gene3D" id="3.90.550.10">
    <property type="entry name" value="Spore Coat Polysaccharide Biosynthesis Protein SpsA, Chain A"/>
    <property type="match status" value="1"/>
</dbReference>
<organism evidence="6 7">
    <name type="scientific">Roseibium limicola</name>
    <dbReference type="NCBI Taxonomy" id="2816037"/>
    <lineage>
        <taxon>Bacteria</taxon>
        <taxon>Pseudomonadati</taxon>
        <taxon>Pseudomonadota</taxon>
        <taxon>Alphaproteobacteria</taxon>
        <taxon>Hyphomicrobiales</taxon>
        <taxon>Stappiaceae</taxon>
        <taxon>Roseibium</taxon>
    </lineage>
</organism>
<sequence>MLTFLNQVIARFLKSRQDKANRKLLAGSDLFDAPWYLRANPDVAENEIDPALHYLRFGAAEGRQPSPDFDGERYLEENIDVLESGANPLIHYLLHGQHEGRGIFKANDPWNGIAIDPTSTNPLDLSSKTPVVSVIIPIYDRVAELEEAIESILGQTISAFELLLVTDGSPEPTMAVVNKYRKHPKVRIFEFPTASGNAVRGRNKGILEARGEFIAFLDSDDIAFPDRLEKSLVYLQQSGADVVYGAWEALIDGTRDIPDIRNGQVIQSPNATLALLEKHCVPSQSTVMLRKSALQAAGPLKRSMEYREDHELWARLAFHGAQFRALREPLVKIRLHAGNNELNFKSNDDVWFARFKQEYKRPALHPKKIVFVIPGASINGGIAVVLRHAHMLADQGHDVSIVNVGRVGNLSDWYPNVQVPVIHYVTAPRYCFDNIDMLFATGWQTANYLNAFEAKRKLYFVQSDERRFSDNPKVKKKIADTYRIDCEYLTEAKWIQAFLKDEFGQESYYVPNGLDLSVFHERAPLVSRSERLRILIEGPVVIPFKGVADAYHAVEGLDADIWLISSAGKPEPDWKLDRFFEAVHFSRMHEVYAACDIFIKMSRIEGFFGPPMEAMACGCSVVVSKVTGYEEYIEHEHNALVVEMGDIQGARKAVQRLIDDNALRQKLIENGHKTAADWTWEKSGAAMKAVVDHES</sequence>
<dbReference type="SUPFAM" id="SSF53448">
    <property type="entry name" value="Nucleotide-diphospho-sugar transferases"/>
    <property type="match status" value="1"/>
</dbReference>
<gene>
    <name evidence="6" type="ORF">J0X15_16460</name>
</gene>
<evidence type="ECO:0000313" key="7">
    <source>
        <dbReference type="Proteomes" id="UP000664779"/>
    </source>
</evidence>
<keyword evidence="7" id="KW-1185">Reference proteome</keyword>
<dbReference type="RefSeq" id="WP_206942978.1">
    <property type="nucleotide sequence ID" value="NZ_JAFLNF010000007.1"/>
</dbReference>
<dbReference type="SUPFAM" id="SSF53756">
    <property type="entry name" value="UDP-Glycosyltransferase/glycogen phosphorylase"/>
    <property type="match status" value="1"/>
</dbReference>
<dbReference type="PANTHER" id="PTHR43685:SF5">
    <property type="entry name" value="GLYCOSYLTRANSFERASE EPSE-RELATED"/>
    <property type="match status" value="1"/>
</dbReference>
<dbReference type="InterPro" id="IPR050834">
    <property type="entry name" value="Glycosyltransf_2"/>
</dbReference>
<proteinExistence type="inferred from homology"/>
<dbReference type="Pfam" id="PF00535">
    <property type="entry name" value="Glycos_transf_2"/>
    <property type="match status" value="1"/>
</dbReference>
<evidence type="ECO:0000256" key="1">
    <source>
        <dbReference type="ARBA" id="ARBA00006739"/>
    </source>
</evidence>
<dbReference type="PANTHER" id="PTHR43685">
    <property type="entry name" value="GLYCOSYLTRANSFERASE"/>
    <property type="match status" value="1"/>
</dbReference>
<reference evidence="6" key="1">
    <citation type="submission" date="2021-03" db="EMBL/GenBank/DDBJ databases">
        <title>Roseibium sp. CAU 1637 isolated from Incheon.</title>
        <authorList>
            <person name="Kim W."/>
        </authorList>
    </citation>
    <scope>NUCLEOTIDE SEQUENCE</scope>
    <source>
        <strain evidence="6">CAU 1637</strain>
    </source>
</reference>
<dbReference type="GO" id="GO:0016757">
    <property type="term" value="F:glycosyltransferase activity"/>
    <property type="evidence" value="ECO:0007669"/>
    <property type="project" value="UniProtKB-KW"/>
</dbReference>
<dbReference type="Gene3D" id="3.40.50.11090">
    <property type="match status" value="1"/>
</dbReference>
<evidence type="ECO:0000259" key="4">
    <source>
        <dbReference type="Pfam" id="PF00534"/>
    </source>
</evidence>
<dbReference type="Proteomes" id="UP000664779">
    <property type="component" value="Unassembled WGS sequence"/>
</dbReference>
<dbReference type="EMBL" id="JAFLNF010000007">
    <property type="protein sequence ID" value="MBO0346821.1"/>
    <property type="molecule type" value="Genomic_DNA"/>
</dbReference>
<dbReference type="Pfam" id="PF00534">
    <property type="entry name" value="Glycos_transf_1"/>
    <property type="match status" value="1"/>
</dbReference>
<comment type="similarity">
    <text evidence="1">Belongs to the glycosyltransferase 2 family.</text>
</comment>
<evidence type="ECO:0000256" key="3">
    <source>
        <dbReference type="ARBA" id="ARBA00022679"/>
    </source>
</evidence>
<dbReference type="AlphaFoldDB" id="A0A939J9X0"/>
<name>A0A939J9X0_9HYPH</name>
<dbReference type="InterPro" id="IPR001296">
    <property type="entry name" value="Glyco_trans_1"/>
</dbReference>
<keyword evidence="3" id="KW-0808">Transferase</keyword>
<keyword evidence="2" id="KW-0328">Glycosyltransferase</keyword>
<feature type="domain" description="Glycosyltransferase 2-like" evidence="5">
    <location>
        <begin position="133"/>
        <end position="295"/>
    </location>
</feature>